<dbReference type="Gene3D" id="3.30.70.3580">
    <property type="entry name" value="Antirestriction protein"/>
    <property type="match status" value="1"/>
</dbReference>
<keyword evidence="3" id="KW-1185">Reference proteome</keyword>
<comment type="similarity">
    <text evidence="1">Belongs to the antirestriction protein family.</text>
</comment>
<dbReference type="InterPro" id="IPR042297">
    <property type="entry name" value="Antirestriction_sf"/>
</dbReference>
<dbReference type="EMBL" id="CP040079">
    <property type="protein sequence ID" value="QCP55142.1"/>
    <property type="molecule type" value="Genomic_DNA"/>
</dbReference>
<proteinExistence type="inferred from homology"/>
<evidence type="ECO:0000313" key="3">
    <source>
        <dbReference type="Proteomes" id="UP000298656"/>
    </source>
</evidence>
<accession>A0A4P8J0F4</accession>
<sequence length="140" mass="15823">MNEVNAVAVAVTSSVVPDRQREGFFPRHLGRYFLQGEGMMFDWARRLSVDYNGGSWTFFDLSNGGFFAAPDHHGNFHVEWNLNSFIGDLPAESFGIVVTLFALCHLAELTSDDAIIERFHLLREFALTHKDAAQIFRAID</sequence>
<dbReference type="KEGG" id="tvl:FAZ95_39125"/>
<organism evidence="2 3">
    <name type="scientific">Trinickia violacea</name>
    <dbReference type="NCBI Taxonomy" id="2571746"/>
    <lineage>
        <taxon>Bacteria</taxon>
        <taxon>Pseudomonadati</taxon>
        <taxon>Pseudomonadota</taxon>
        <taxon>Betaproteobacteria</taxon>
        <taxon>Burkholderiales</taxon>
        <taxon>Burkholderiaceae</taxon>
        <taxon>Trinickia</taxon>
    </lineage>
</organism>
<dbReference type="OrthoDB" id="1164967at2"/>
<dbReference type="RefSeq" id="WP_137337899.1">
    <property type="nucleotide sequence ID" value="NZ_CP040079.1"/>
</dbReference>
<reference evidence="2 3" key="1">
    <citation type="submission" date="2019-05" db="EMBL/GenBank/DDBJ databases">
        <title>Burkholderia sp. DHOD12, isolated from subtropical forest soil.</title>
        <authorList>
            <person name="Gao Z.-H."/>
            <person name="Qiu L.-H."/>
        </authorList>
    </citation>
    <scope>NUCLEOTIDE SEQUENCE [LARGE SCALE GENOMIC DNA]</scope>
    <source>
        <strain evidence="2 3">DHOD12</strain>
    </source>
</reference>
<evidence type="ECO:0000256" key="1">
    <source>
        <dbReference type="ARBA" id="ARBA00008618"/>
    </source>
</evidence>
<evidence type="ECO:0000313" key="2">
    <source>
        <dbReference type="EMBL" id="QCP55142.1"/>
    </source>
</evidence>
<dbReference type="Proteomes" id="UP000298656">
    <property type="component" value="Chromosome 3"/>
</dbReference>
<dbReference type="Pfam" id="PF03230">
    <property type="entry name" value="Antirestrict"/>
    <property type="match status" value="1"/>
</dbReference>
<name>A0A4P8J0F4_9BURK</name>
<dbReference type="InterPro" id="IPR004914">
    <property type="entry name" value="Antirestrict"/>
</dbReference>
<gene>
    <name evidence="2" type="ORF">FAZ95_39125</name>
</gene>
<dbReference type="AlphaFoldDB" id="A0A4P8J0F4"/>
<protein>
    <submittedName>
        <fullName evidence="2">Antirestriction protein</fullName>
    </submittedName>
</protein>